<gene>
    <name evidence="1" type="ORF">LAZ67_X004339</name>
</gene>
<sequence>MLSSSKVLGLPYISFGFKNGPSGHFVQTIESLTRSQKRMCILYQEIMFWKHELTYRMLADRNRQGRLGEGNFYHVLCLTLLDCRLGKNWIPNRLWAQHASTAL</sequence>
<protein>
    <submittedName>
        <fullName evidence="1">Uncharacterized protein</fullName>
    </submittedName>
</protein>
<evidence type="ECO:0000313" key="2">
    <source>
        <dbReference type="Proteomes" id="UP001235939"/>
    </source>
</evidence>
<dbReference type="EMBL" id="CP092886">
    <property type="protein sequence ID" value="UYV85030.1"/>
    <property type="molecule type" value="Genomic_DNA"/>
</dbReference>
<accession>A0ABY6LUV3</accession>
<keyword evidence="2" id="KW-1185">Reference proteome</keyword>
<evidence type="ECO:0000313" key="1">
    <source>
        <dbReference type="EMBL" id="UYV85030.1"/>
    </source>
</evidence>
<reference evidence="1 2" key="1">
    <citation type="submission" date="2022-03" db="EMBL/GenBank/DDBJ databases">
        <title>A chromosomal length assembly of Cordylochernes scorpioides.</title>
        <authorList>
            <person name="Zeh D."/>
            <person name="Zeh J."/>
        </authorList>
    </citation>
    <scope>NUCLEOTIDE SEQUENCE [LARGE SCALE GENOMIC DNA]</scope>
    <source>
        <strain evidence="1">IN4F17</strain>
        <tissue evidence="1">Whole Body</tissue>
    </source>
</reference>
<dbReference type="Proteomes" id="UP001235939">
    <property type="component" value="Chromosome X"/>
</dbReference>
<organism evidence="1 2">
    <name type="scientific">Cordylochernes scorpioides</name>
    <dbReference type="NCBI Taxonomy" id="51811"/>
    <lineage>
        <taxon>Eukaryota</taxon>
        <taxon>Metazoa</taxon>
        <taxon>Ecdysozoa</taxon>
        <taxon>Arthropoda</taxon>
        <taxon>Chelicerata</taxon>
        <taxon>Arachnida</taxon>
        <taxon>Pseudoscorpiones</taxon>
        <taxon>Cheliferoidea</taxon>
        <taxon>Chernetidae</taxon>
        <taxon>Cordylochernes</taxon>
    </lineage>
</organism>
<proteinExistence type="predicted"/>
<name>A0ABY6LUV3_9ARAC</name>